<sequence length="383" mass="42612">MQKVAKLTLLSGLVAAVLSAPVLAASGDYLWSFKTQGQIWSSIKVANKTAYFGSDDGYFYAMNVNKTQLRWKFKTQGIVRSSATFHRNKVFFTSDDGYLYALNRHSGELIWQYDLNDGGAERNLPANYAPWDFDYTKSSPVSDGKMIYVGSADQHLYAIDARSGELVWKFQTSGKIRATADINQRSVFISSWDGKTYAIDKHTGQQQWVHQSQGGIVSDPKVLQDKVVIGSRDAHIYALDVYTGEEQWRYGNADGSWVESSAIAGETPDVFYIASSDAKRLSKFDLDSGTEIWHFSTQGWSWGKPVLAGDTVYIGATGADDYWTPVKPGFFAVDTQTGEQQWHYQPDSKSGTYVNGGVYGSVAVKHGKVFVPDVDGYMHVFEE</sequence>
<evidence type="ECO:0000259" key="2">
    <source>
        <dbReference type="Pfam" id="PF13360"/>
    </source>
</evidence>
<reference evidence="3 4" key="1">
    <citation type="submission" date="2018-09" db="EMBL/GenBank/DDBJ databases">
        <authorList>
            <person name="Wang F."/>
        </authorList>
    </citation>
    <scope>NUCLEOTIDE SEQUENCE [LARGE SCALE GENOMIC DNA]</scope>
    <source>
        <strain evidence="3 4">PLHSC7-2</strain>
    </source>
</reference>
<dbReference type="Gene3D" id="2.130.10.10">
    <property type="entry name" value="YVTN repeat-like/Quinoprotein amine dehydrogenase"/>
    <property type="match status" value="2"/>
</dbReference>
<name>A0A418YIY8_9GAMM</name>
<feature type="chain" id="PRO_5019424302" description="Pyrrolo-quinoline quinone repeat domain-containing protein" evidence="1">
    <location>
        <begin position="25"/>
        <end position="383"/>
    </location>
</feature>
<feature type="domain" description="Pyrrolo-quinoline quinone repeat" evidence="2">
    <location>
        <begin position="24"/>
        <end position="116"/>
    </location>
</feature>
<dbReference type="Pfam" id="PF13360">
    <property type="entry name" value="PQQ_2"/>
    <property type="match status" value="2"/>
</dbReference>
<comment type="caution">
    <text evidence="3">The sequence shown here is derived from an EMBL/GenBank/DDBJ whole genome shotgun (WGS) entry which is preliminary data.</text>
</comment>
<dbReference type="Proteomes" id="UP000283255">
    <property type="component" value="Unassembled WGS sequence"/>
</dbReference>
<dbReference type="PANTHER" id="PTHR34512">
    <property type="entry name" value="CELL SURFACE PROTEIN"/>
    <property type="match status" value="1"/>
</dbReference>
<organism evidence="3 4">
    <name type="scientific">Motilimonas pumila</name>
    <dbReference type="NCBI Taxonomy" id="2303987"/>
    <lineage>
        <taxon>Bacteria</taxon>
        <taxon>Pseudomonadati</taxon>
        <taxon>Pseudomonadota</taxon>
        <taxon>Gammaproteobacteria</taxon>
        <taxon>Alteromonadales</taxon>
        <taxon>Alteromonadales genera incertae sedis</taxon>
        <taxon>Motilimonas</taxon>
    </lineage>
</organism>
<proteinExistence type="predicted"/>
<keyword evidence="1" id="KW-0732">Signal</keyword>
<reference evidence="3 4" key="2">
    <citation type="submission" date="2019-01" db="EMBL/GenBank/DDBJ databases">
        <title>Motilimonas pumilus sp. nov., isolated from the gut of sea cucumber (Apostichopus japonicus).</title>
        <authorList>
            <person name="Wang F.-Q."/>
            <person name="Ren L.-H."/>
            <person name="Lin Y.-W."/>
            <person name="Sun G.-H."/>
            <person name="Du Z.-J."/>
            <person name="Zhao J.-X."/>
            <person name="Liu X.-J."/>
            <person name="Liu L.-J."/>
        </authorList>
    </citation>
    <scope>NUCLEOTIDE SEQUENCE [LARGE SCALE GENOMIC DNA]</scope>
    <source>
        <strain evidence="3 4">PLHSC7-2</strain>
    </source>
</reference>
<dbReference type="SUPFAM" id="SSF50998">
    <property type="entry name" value="Quinoprotein alcohol dehydrogenase-like"/>
    <property type="match status" value="2"/>
</dbReference>
<dbReference type="AlphaFoldDB" id="A0A418YIY8"/>
<gene>
    <name evidence="3" type="ORF">D1Z90_03770</name>
</gene>
<dbReference type="EMBL" id="QZCH01000002">
    <property type="protein sequence ID" value="RJG50600.1"/>
    <property type="molecule type" value="Genomic_DNA"/>
</dbReference>
<dbReference type="InterPro" id="IPR011047">
    <property type="entry name" value="Quinoprotein_ADH-like_sf"/>
</dbReference>
<dbReference type="InterPro" id="IPR018391">
    <property type="entry name" value="PQQ_b-propeller_rpt"/>
</dbReference>
<dbReference type="InterPro" id="IPR015943">
    <property type="entry name" value="WD40/YVTN_repeat-like_dom_sf"/>
</dbReference>
<evidence type="ECO:0000256" key="1">
    <source>
        <dbReference type="SAM" id="SignalP"/>
    </source>
</evidence>
<feature type="domain" description="Pyrrolo-quinoline quinone repeat" evidence="2">
    <location>
        <begin position="138"/>
        <end position="250"/>
    </location>
</feature>
<feature type="signal peptide" evidence="1">
    <location>
        <begin position="1"/>
        <end position="24"/>
    </location>
</feature>
<dbReference type="PANTHER" id="PTHR34512:SF30">
    <property type="entry name" value="OUTER MEMBRANE PROTEIN ASSEMBLY FACTOR BAMB"/>
    <property type="match status" value="1"/>
</dbReference>
<evidence type="ECO:0000313" key="3">
    <source>
        <dbReference type="EMBL" id="RJG50600.1"/>
    </source>
</evidence>
<dbReference type="InterPro" id="IPR002372">
    <property type="entry name" value="PQQ_rpt_dom"/>
</dbReference>
<keyword evidence="4" id="KW-1185">Reference proteome</keyword>
<dbReference type="OrthoDB" id="9794322at2"/>
<dbReference type="SMART" id="SM00564">
    <property type="entry name" value="PQQ"/>
    <property type="match status" value="7"/>
</dbReference>
<protein>
    <recommendedName>
        <fullName evidence="2">Pyrrolo-quinoline quinone repeat domain-containing protein</fullName>
    </recommendedName>
</protein>
<dbReference type="RefSeq" id="WP_119909402.1">
    <property type="nucleotide sequence ID" value="NZ_QZCH01000002.1"/>
</dbReference>
<evidence type="ECO:0000313" key="4">
    <source>
        <dbReference type="Proteomes" id="UP000283255"/>
    </source>
</evidence>
<accession>A0A418YIY8</accession>